<gene>
    <name evidence="1" type="ORF">GCM10012280_34070</name>
</gene>
<proteinExistence type="predicted"/>
<reference evidence="1" key="2">
    <citation type="submission" date="2020-09" db="EMBL/GenBank/DDBJ databases">
        <authorList>
            <person name="Sun Q."/>
            <person name="Zhou Y."/>
        </authorList>
    </citation>
    <scope>NUCLEOTIDE SEQUENCE</scope>
    <source>
        <strain evidence="1">CGMCC 4.7201</strain>
    </source>
</reference>
<dbReference type="AlphaFoldDB" id="A0A918DZH7"/>
<organism evidence="1 2">
    <name type="scientific">Wenjunlia tyrosinilytica</name>
    <dbReference type="NCBI Taxonomy" id="1544741"/>
    <lineage>
        <taxon>Bacteria</taxon>
        <taxon>Bacillati</taxon>
        <taxon>Actinomycetota</taxon>
        <taxon>Actinomycetes</taxon>
        <taxon>Kitasatosporales</taxon>
        <taxon>Streptomycetaceae</taxon>
        <taxon>Wenjunlia</taxon>
    </lineage>
</organism>
<accession>A0A918DZH7</accession>
<keyword evidence="2" id="KW-1185">Reference proteome</keyword>
<comment type="caution">
    <text evidence="1">The sequence shown here is derived from an EMBL/GenBank/DDBJ whole genome shotgun (WGS) entry which is preliminary data.</text>
</comment>
<protein>
    <submittedName>
        <fullName evidence="1">Uncharacterized protein</fullName>
    </submittedName>
</protein>
<evidence type="ECO:0000313" key="2">
    <source>
        <dbReference type="Proteomes" id="UP000641932"/>
    </source>
</evidence>
<sequence>MLPLDPSADIARKAWIPCPRCQDDSDCGTCLAGRNCPDHWRYLLSSTANVLHVQCPGCTHLWSERTAFGTGGA</sequence>
<reference evidence="1" key="1">
    <citation type="journal article" date="2014" name="Int. J. Syst. Evol. Microbiol.">
        <title>Complete genome sequence of Corynebacterium casei LMG S-19264T (=DSM 44701T), isolated from a smear-ripened cheese.</title>
        <authorList>
            <consortium name="US DOE Joint Genome Institute (JGI-PGF)"/>
            <person name="Walter F."/>
            <person name="Albersmeier A."/>
            <person name="Kalinowski J."/>
            <person name="Ruckert C."/>
        </authorList>
    </citation>
    <scope>NUCLEOTIDE SEQUENCE</scope>
    <source>
        <strain evidence="1">CGMCC 4.7201</strain>
    </source>
</reference>
<dbReference type="RefSeq" id="WP_189132551.1">
    <property type="nucleotide sequence ID" value="NZ_BMMS01000014.1"/>
</dbReference>
<dbReference type="EMBL" id="BMMS01000014">
    <property type="protein sequence ID" value="GGO89868.1"/>
    <property type="molecule type" value="Genomic_DNA"/>
</dbReference>
<name>A0A918DZH7_9ACTN</name>
<dbReference type="Proteomes" id="UP000641932">
    <property type="component" value="Unassembled WGS sequence"/>
</dbReference>
<evidence type="ECO:0000313" key="1">
    <source>
        <dbReference type="EMBL" id="GGO89868.1"/>
    </source>
</evidence>